<evidence type="ECO:0000259" key="1">
    <source>
        <dbReference type="Pfam" id="PF02093"/>
    </source>
</evidence>
<dbReference type="PANTHER" id="PTHR33166">
    <property type="entry name" value="GAG_P30 DOMAIN-CONTAINING PROTEIN"/>
    <property type="match status" value="1"/>
</dbReference>
<organism evidence="2 3">
    <name type="scientific">Podiceps cristatus</name>
    <name type="common">Great crested grebe</name>
    <dbReference type="NCBI Taxonomy" id="345573"/>
    <lineage>
        <taxon>Eukaryota</taxon>
        <taxon>Metazoa</taxon>
        <taxon>Chordata</taxon>
        <taxon>Craniata</taxon>
        <taxon>Vertebrata</taxon>
        <taxon>Euteleostomi</taxon>
        <taxon>Archelosauria</taxon>
        <taxon>Archosauria</taxon>
        <taxon>Dinosauria</taxon>
        <taxon>Saurischia</taxon>
        <taxon>Theropoda</taxon>
        <taxon>Coelurosauria</taxon>
        <taxon>Aves</taxon>
        <taxon>Neognathae</taxon>
        <taxon>Neoaves</taxon>
        <taxon>Mirandornithes</taxon>
        <taxon>Podicipediformes</taxon>
        <taxon>Podicipedidae</taxon>
        <taxon>Podiceps</taxon>
    </lineage>
</organism>
<dbReference type="InterPro" id="IPR050462">
    <property type="entry name" value="Retroviral_Gag-Pol_poly"/>
</dbReference>
<feature type="non-terminal residue" evidence="2">
    <location>
        <position position="128"/>
    </location>
</feature>
<dbReference type="GO" id="GO:0019068">
    <property type="term" value="P:virion assembly"/>
    <property type="evidence" value="ECO:0007669"/>
    <property type="project" value="InterPro"/>
</dbReference>
<proteinExistence type="predicted"/>
<dbReference type="InterPro" id="IPR003036">
    <property type="entry name" value="Gag_P30"/>
</dbReference>
<keyword evidence="3" id="KW-1185">Reference proteome</keyword>
<feature type="domain" description="Core shell protein Gag P30" evidence="1">
    <location>
        <begin position="1"/>
        <end position="125"/>
    </location>
</feature>
<protein>
    <recommendedName>
        <fullName evidence="1">Core shell protein Gag P30 domain-containing protein</fullName>
    </recommendedName>
</protein>
<dbReference type="InterPro" id="IPR008919">
    <property type="entry name" value="Retrov_capsid_N"/>
</dbReference>
<accession>A0A094KX98</accession>
<dbReference type="EMBL" id="KL254404">
    <property type="protein sequence ID" value="KFZ56604.1"/>
    <property type="molecule type" value="Genomic_DNA"/>
</dbReference>
<feature type="non-terminal residue" evidence="2">
    <location>
        <position position="1"/>
    </location>
</feature>
<reference evidence="2 3" key="1">
    <citation type="submission" date="2014-04" db="EMBL/GenBank/DDBJ databases">
        <title>Genome evolution of avian class.</title>
        <authorList>
            <person name="Zhang G."/>
            <person name="Li C."/>
        </authorList>
    </citation>
    <scope>NUCLEOTIDE SEQUENCE [LARGE SCALE GENOMIC DNA]</scope>
    <source>
        <strain evidence="2">BGI_N338</strain>
    </source>
</reference>
<dbReference type="Gene3D" id="1.10.375.10">
    <property type="entry name" value="Human Immunodeficiency Virus Type 1 Capsid Protein"/>
    <property type="match status" value="1"/>
</dbReference>
<name>A0A094KX98_PODCR</name>
<dbReference type="Pfam" id="PF02093">
    <property type="entry name" value="Gag_p30"/>
    <property type="match status" value="1"/>
</dbReference>
<sequence>VDQNFPSSNPEWDPNQLGSRGMLTRYQRWILVGVRHSMPEAINWSKIYEVRQKSKESPSAFMERLNMTARKYTNLDPEKAEAAMHLASIFMGQSAPDIRKKLQKLETPESRDLYKMLEVAWAVFNNRE</sequence>
<dbReference type="OrthoDB" id="9422159at2759"/>
<evidence type="ECO:0000313" key="2">
    <source>
        <dbReference type="EMBL" id="KFZ56604.1"/>
    </source>
</evidence>
<gene>
    <name evidence="2" type="ORF">N338_04518</name>
</gene>
<dbReference type="Proteomes" id="UP000053854">
    <property type="component" value="Unassembled WGS sequence"/>
</dbReference>
<evidence type="ECO:0000313" key="3">
    <source>
        <dbReference type="Proteomes" id="UP000053854"/>
    </source>
</evidence>
<dbReference type="AlphaFoldDB" id="A0A094KX98"/>